<proteinExistence type="predicted"/>
<comment type="caution">
    <text evidence="1">The sequence shown here is derived from an EMBL/GenBank/DDBJ whole genome shotgun (WGS) entry which is preliminary data.</text>
</comment>
<dbReference type="GO" id="GO:0003676">
    <property type="term" value="F:nucleic acid binding"/>
    <property type="evidence" value="ECO:0007669"/>
    <property type="project" value="InterPro"/>
</dbReference>
<sequence>MRKRVVDMVNNKYLSITQVSQCLRLASSMVKSIVNRFDEEDQIVLKPRGGDRRSKLNSEHRIFLKTQMEINPSIMINELHQNLLERFSDLQQRINLYHDIIYIDESGFNLHLLHSRERAPREQRAIKEVPKQHGKNITIIAAIDGNGIVK</sequence>
<reference evidence="1" key="1">
    <citation type="submission" date="2021-06" db="EMBL/GenBank/DDBJ databases">
        <authorList>
            <person name="Kallberg Y."/>
            <person name="Tangrot J."/>
            <person name="Rosling A."/>
        </authorList>
    </citation>
    <scope>NUCLEOTIDE SEQUENCE</scope>
    <source>
        <strain evidence="1">MA453B</strain>
    </source>
</reference>
<dbReference type="SUPFAM" id="SSF46689">
    <property type="entry name" value="Homeodomain-like"/>
    <property type="match status" value="1"/>
</dbReference>
<keyword evidence="2" id="KW-1185">Reference proteome</keyword>
<gene>
    <name evidence="1" type="ORF">DERYTH_LOCUS19101</name>
</gene>
<accession>A0A9N9P1B0</accession>
<dbReference type="InterPro" id="IPR009057">
    <property type="entry name" value="Homeodomain-like_sf"/>
</dbReference>
<evidence type="ECO:0000313" key="2">
    <source>
        <dbReference type="Proteomes" id="UP000789405"/>
    </source>
</evidence>
<dbReference type="OrthoDB" id="2428500at2759"/>
<dbReference type="Gene3D" id="3.30.420.10">
    <property type="entry name" value="Ribonuclease H-like superfamily/Ribonuclease H"/>
    <property type="match status" value="1"/>
</dbReference>
<feature type="non-terminal residue" evidence="1">
    <location>
        <position position="150"/>
    </location>
</feature>
<name>A0A9N9P1B0_9GLOM</name>
<organism evidence="1 2">
    <name type="scientific">Dentiscutata erythropus</name>
    <dbReference type="NCBI Taxonomy" id="1348616"/>
    <lineage>
        <taxon>Eukaryota</taxon>
        <taxon>Fungi</taxon>
        <taxon>Fungi incertae sedis</taxon>
        <taxon>Mucoromycota</taxon>
        <taxon>Glomeromycotina</taxon>
        <taxon>Glomeromycetes</taxon>
        <taxon>Diversisporales</taxon>
        <taxon>Gigasporaceae</taxon>
        <taxon>Dentiscutata</taxon>
    </lineage>
</organism>
<dbReference type="AlphaFoldDB" id="A0A9N9P1B0"/>
<dbReference type="InterPro" id="IPR036397">
    <property type="entry name" value="RNaseH_sf"/>
</dbReference>
<protein>
    <submittedName>
        <fullName evidence="1">22929_t:CDS:1</fullName>
    </submittedName>
</protein>
<dbReference type="EMBL" id="CAJVPY010020376">
    <property type="protein sequence ID" value="CAG8775315.1"/>
    <property type="molecule type" value="Genomic_DNA"/>
</dbReference>
<evidence type="ECO:0000313" key="1">
    <source>
        <dbReference type="EMBL" id="CAG8775315.1"/>
    </source>
</evidence>
<dbReference type="Proteomes" id="UP000789405">
    <property type="component" value="Unassembled WGS sequence"/>
</dbReference>